<dbReference type="Proteomes" id="UP000011612">
    <property type="component" value="Unassembled WGS sequence"/>
</dbReference>
<keyword evidence="1" id="KW-0472">Membrane</keyword>
<dbReference type="EMBL" id="AOLK01000019">
    <property type="protein sequence ID" value="ELZ84632.1"/>
    <property type="molecule type" value="Genomic_DNA"/>
</dbReference>
<evidence type="ECO:0000313" key="2">
    <source>
        <dbReference type="EMBL" id="ELZ84632.1"/>
    </source>
</evidence>
<accession>M0HLP0</accession>
<gene>
    <name evidence="2" type="ORF">C453_11476</name>
</gene>
<keyword evidence="3" id="KW-1185">Reference proteome</keyword>
<feature type="transmembrane region" description="Helical" evidence="1">
    <location>
        <begin position="29"/>
        <end position="46"/>
    </location>
</feature>
<reference evidence="2 3" key="1">
    <citation type="journal article" date="2014" name="PLoS Genet.">
        <title>Phylogenetically driven sequencing of extremely halophilic archaea reveals strategies for static and dynamic osmo-response.</title>
        <authorList>
            <person name="Becker E.A."/>
            <person name="Seitzer P.M."/>
            <person name="Tritt A."/>
            <person name="Larsen D."/>
            <person name="Krusor M."/>
            <person name="Yao A.I."/>
            <person name="Wu D."/>
            <person name="Madern D."/>
            <person name="Eisen J.A."/>
            <person name="Darling A.E."/>
            <person name="Facciotti M.T."/>
        </authorList>
    </citation>
    <scope>NUCLEOTIDE SEQUENCE [LARGE SCALE GENOMIC DNA]</scope>
    <source>
        <strain evidence="2 3">ATCC BAA-1513</strain>
    </source>
</reference>
<proteinExistence type="predicted"/>
<feature type="transmembrane region" description="Helical" evidence="1">
    <location>
        <begin position="81"/>
        <end position="99"/>
    </location>
</feature>
<keyword evidence="1" id="KW-1133">Transmembrane helix</keyword>
<protein>
    <submittedName>
        <fullName evidence="2">Uncharacterized protein</fullName>
    </submittedName>
</protein>
<keyword evidence="1" id="KW-0812">Transmembrane</keyword>
<evidence type="ECO:0000256" key="1">
    <source>
        <dbReference type="SAM" id="Phobius"/>
    </source>
</evidence>
<dbReference type="AlphaFoldDB" id="M0HLP0"/>
<evidence type="ECO:0000313" key="3">
    <source>
        <dbReference type="Proteomes" id="UP000011612"/>
    </source>
</evidence>
<organism evidence="2 3">
    <name type="scientific">Haloferax elongans ATCC BAA-1513</name>
    <dbReference type="NCBI Taxonomy" id="1230453"/>
    <lineage>
        <taxon>Archaea</taxon>
        <taxon>Methanobacteriati</taxon>
        <taxon>Methanobacteriota</taxon>
        <taxon>Stenosarchaea group</taxon>
        <taxon>Halobacteria</taxon>
        <taxon>Halobacteriales</taxon>
        <taxon>Haloferacaceae</taxon>
        <taxon>Haloferax</taxon>
    </lineage>
</organism>
<comment type="caution">
    <text evidence="2">The sequence shown here is derived from an EMBL/GenBank/DDBJ whole genome shotgun (WGS) entry which is preliminary data.</text>
</comment>
<dbReference type="STRING" id="1230453.C453_11476"/>
<feature type="transmembrane region" description="Helical" evidence="1">
    <location>
        <begin position="105"/>
        <end position="122"/>
    </location>
</feature>
<name>M0HLP0_HALEO</name>
<feature type="transmembrane region" description="Helical" evidence="1">
    <location>
        <begin position="58"/>
        <end position="74"/>
    </location>
</feature>
<sequence>MDTTKYGTNTFFEVVEKDEVMVEFRRPDTGQLFILSVVPLLLIYHIYIREVPPTDLELTFSVVLYGLLVVASVIRGGIQSVYYLLVGGSLIAAFSSVLYLRSGDIVDLALLVVGVLMFFRGVQLRIRRSSQSS</sequence>